<dbReference type="EMBL" id="LIXZ01000028">
    <property type="protein sequence ID" value="KPL57731.1"/>
    <property type="molecule type" value="Genomic_DNA"/>
</dbReference>
<dbReference type="PATRIC" id="fig|218284.4.peg.2632"/>
<proteinExistence type="predicted"/>
<dbReference type="Gene3D" id="3.20.80.10">
    <property type="entry name" value="Regulatory factor, effector binding domain"/>
    <property type="match status" value="1"/>
</dbReference>
<organism evidence="2 3">
    <name type="scientific">Rossellomorea vietnamensis</name>
    <dbReference type="NCBI Taxonomy" id="218284"/>
    <lineage>
        <taxon>Bacteria</taxon>
        <taxon>Bacillati</taxon>
        <taxon>Bacillota</taxon>
        <taxon>Bacilli</taxon>
        <taxon>Bacillales</taxon>
        <taxon>Bacillaceae</taxon>
        <taxon>Rossellomorea</taxon>
    </lineage>
</organism>
<dbReference type="SUPFAM" id="SSF55136">
    <property type="entry name" value="Probable bacterial effector-binding domain"/>
    <property type="match status" value="1"/>
</dbReference>
<dbReference type="Proteomes" id="UP000050398">
    <property type="component" value="Unassembled WGS sequence"/>
</dbReference>
<dbReference type="InterPro" id="IPR011256">
    <property type="entry name" value="Reg_factor_effector_dom_sf"/>
</dbReference>
<sequence>MSDYTLEEKESFTVVGVGTELKSHYTDMAGLNREKADFWKEIIQDGTLDSLKPIASNDYIFAVNEAINGKMMHHGGVMAKASAAPEEAKAIQFPKGTYLVIEGEGHTAEELDQTVSGIAFGRVLPEAKDFAYVGGPNTVVEMGQRNGMVYGEMWIPVVMK</sequence>
<evidence type="ECO:0000313" key="3">
    <source>
        <dbReference type="Proteomes" id="UP000050398"/>
    </source>
</evidence>
<dbReference type="eggNOG" id="COG3708">
    <property type="taxonomic scope" value="Bacteria"/>
</dbReference>
<accession>A0A0P6WNC8</accession>
<protein>
    <submittedName>
        <fullName evidence="2">Transcriptional regulator</fullName>
    </submittedName>
</protein>
<dbReference type="InterPro" id="IPR029441">
    <property type="entry name" value="Cass2"/>
</dbReference>
<dbReference type="Pfam" id="PF14526">
    <property type="entry name" value="Cass2"/>
    <property type="match status" value="1"/>
</dbReference>
<reference evidence="2 3" key="1">
    <citation type="submission" date="2015-08" db="EMBL/GenBank/DDBJ databases">
        <title>Draft Genome Sequence of Bacillus vietnamensis UCD-SED5.</title>
        <authorList>
            <person name="Lee R.D."/>
            <person name="Jospin G."/>
            <person name="Lang J.M."/>
            <person name="Coil D.A."/>
            <person name="Eisen J.A."/>
        </authorList>
    </citation>
    <scope>NUCLEOTIDE SEQUENCE [LARGE SCALE GENOMIC DNA]</scope>
    <source>
        <strain evidence="2 3">UCD-SED5</strain>
    </source>
</reference>
<feature type="domain" description="Integron-associated effector binding protein" evidence="1">
    <location>
        <begin position="5"/>
        <end position="157"/>
    </location>
</feature>
<name>A0A0P6WNC8_9BACI</name>
<dbReference type="AlphaFoldDB" id="A0A0P6WNC8"/>
<evidence type="ECO:0000313" key="2">
    <source>
        <dbReference type="EMBL" id="KPL57731.1"/>
    </source>
</evidence>
<dbReference type="OrthoDB" id="2242165at2"/>
<gene>
    <name evidence="2" type="ORF">AM506_20510</name>
</gene>
<comment type="caution">
    <text evidence="2">The sequence shown here is derived from an EMBL/GenBank/DDBJ whole genome shotgun (WGS) entry which is preliminary data.</text>
</comment>
<dbReference type="RefSeq" id="WP_060674818.1">
    <property type="nucleotide sequence ID" value="NZ_LIXZ01000028.1"/>
</dbReference>
<evidence type="ECO:0000259" key="1">
    <source>
        <dbReference type="Pfam" id="PF14526"/>
    </source>
</evidence>